<proteinExistence type="predicted"/>
<organism evidence="2 3">
    <name type="scientific">Streptomyces blastmyceticus</name>
    <dbReference type="NCBI Taxonomy" id="68180"/>
    <lineage>
        <taxon>Bacteria</taxon>
        <taxon>Bacillati</taxon>
        <taxon>Actinomycetota</taxon>
        <taxon>Actinomycetes</taxon>
        <taxon>Kitasatosporales</taxon>
        <taxon>Streptomycetaceae</taxon>
        <taxon>Streptomyces</taxon>
    </lineage>
</organism>
<keyword evidence="3" id="KW-1185">Reference proteome</keyword>
<dbReference type="PANTHER" id="PTHR44846">
    <property type="entry name" value="MANNOSYL-D-GLYCERATE TRANSPORT/METABOLISM SYSTEM REPRESSOR MNGR-RELATED"/>
    <property type="match status" value="1"/>
</dbReference>
<name>A0ABN0WBQ8_9ACTN</name>
<dbReference type="Pfam" id="PF07702">
    <property type="entry name" value="UTRA"/>
    <property type="match status" value="1"/>
</dbReference>
<evidence type="ECO:0000313" key="3">
    <source>
        <dbReference type="Proteomes" id="UP001500063"/>
    </source>
</evidence>
<dbReference type="PANTHER" id="PTHR44846:SF17">
    <property type="entry name" value="GNTR-FAMILY TRANSCRIPTIONAL REGULATOR"/>
    <property type="match status" value="1"/>
</dbReference>
<gene>
    <name evidence="2" type="ORF">GCM10010319_04850</name>
</gene>
<protein>
    <recommendedName>
        <fullName evidence="1">UbiC transcription regulator-associated domain-containing protein</fullName>
    </recommendedName>
</protein>
<dbReference type="Gene3D" id="3.40.1410.10">
    <property type="entry name" value="Chorismate lyase-like"/>
    <property type="match status" value="1"/>
</dbReference>
<dbReference type="SMART" id="SM00866">
    <property type="entry name" value="UTRA"/>
    <property type="match status" value="1"/>
</dbReference>
<dbReference type="Proteomes" id="UP001500063">
    <property type="component" value="Unassembled WGS sequence"/>
</dbReference>
<feature type="domain" description="UbiC transcription regulator-associated" evidence="1">
    <location>
        <begin position="54"/>
        <end position="195"/>
    </location>
</feature>
<dbReference type="InterPro" id="IPR011663">
    <property type="entry name" value="UTRA"/>
</dbReference>
<dbReference type="InterPro" id="IPR050679">
    <property type="entry name" value="Bact_HTH_transcr_reg"/>
</dbReference>
<accession>A0ABN0WBQ8</accession>
<sequence length="203" mass="22550">MAFSEGSHTVWDNTVEVSGQWEDIVSNSRWVSSSMPYLTPDAARPDAWGAEAAAQGRKGTQRIIRAEEVPAPPDIALQLGLREGGAVVVRRRIMYLDDQPNELTDTYYPADIARGTRLAGTAKIPGGAIRLLAELGYVGARVREDVVARMPNPEERALLRTAQDEPVLRLTRVTVDSQDRPFQVDMMTMPAHRQHLRYELTIG</sequence>
<comment type="caution">
    <text evidence="2">The sequence shown here is derived from an EMBL/GenBank/DDBJ whole genome shotgun (WGS) entry which is preliminary data.</text>
</comment>
<dbReference type="SUPFAM" id="SSF64288">
    <property type="entry name" value="Chorismate lyase-like"/>
    <property type="match status" value="1"/>
</dbReference>
<evidence type="ECO:0000313" key="2">
    <source>
        <dbReference type="EMBL" id="GAA0331931.1"/>
    </source>
</evidence>
<reference evidence="2 3" key="1">
    <citation type="journal article" date="2019" name="Int. J. Syst. Evol. Microbiol.">
        <title>The Global Catalogue of Microorganisms (GCM) 10K type strain sequencing project: providing services to taxonomists for standard genome sequencing and annotation.</title>
        <authorList>
            <consortium name="The Broad Institute Genomics Platform"/>
            <consortium name="The Broad Institute Genome Sequencing Center for Infectious Disease"/>
            <person name="Wu L."/>
            <person name="Ma J."/>
        </authorList>
    </citation>
    <scope>NUCLEOTIDE SEQUENCE [LARGE SCALE GENOMIC DNA]</scope>
    <source>
        <strain evidence="2 3">JCM 4565</strain>
    </source>
</reference>
<evidence type="ECO:0000259" key="1">
    <source>
        <dbReference type="SMART" id="SM00866"/>
    </source>
</evidence>
<dbReference type="EMBL" id="BAAABW010000002">
    <property type="protein sequence ID" value="GAA0331931.1"/>
    <property type="molecule type" value="Genomic_DNA"/>
</dbReference>
<dbReference type="InterPro" id="IPR028978">
    <property type="entry name" value="Chorismate_lyase_/UTRA_dom_sf"/>
</dbReference>